<dbReference type="InterPro" id="IPR011990">
    <property type="entry name" value="TPR-like_helical_dom_sf"/>
</dbReference>
<evidence type="ECO:0000256" key="2">
    <source>
        <dbReference type="ARBA" id="ARBA00022803"/>
    </source>
</evidence>
<dbReference type="Pfam" id="PF13181">
    <property type="entry name" value="TPR_8"/>
    <property type="match status" value="2"/>
</dbReference>
<dbReference type="PANTHER" id="PTHR44943:SF4">
    <property type="entry name" value="TPR REPEAT-CONTAINING PROTEIN MJ0798"/>
    <property type="match status" value="1"/>
</dbReference>
<name>A0AAV8A7K3_9EUKA</name>
<protein>
    <submittedName>
        <fullName evidence="5">Cellulose synthase operon protein c</fullName>
    </submittedName>
</protein>
<dbReference type="SMART" id="SM00028">
    <property type="entry name" value="TPR"/>
    <property type="match status" value="5"/>
</dbReference>
<dbReference type="SUPFAM" id="SSF48452">
    <property type="entry name" value="TPR-like"/>
    <property type="match status" value="2"/>
</dbReference>
<evidence type="ECO:0000313" key="6">
    <source>
        <dbReference type="Proteomes" id="UP001146793"/>
    </source>
</evidence>
<dbReference type="InterPro" id="IPR051685">
    <property type="entry name" value="Ycf3/AcsC/BcsC/TPR_MFPF"/>
</dbReference>
<feature type="repeat" description="TPR" evidence="3">
    <location>
        <begin position="357"/>
        <end position="390"/>
    </location>
</feature>
<comment type="caution">
    <text evidence="5">The sequence shown here is derived from an EMBL/GenBank/DDBJ whole genome shotgun (WGS) entry which is preliminary data.</text>
</comment>
<dbReference type="Proteomes" id="UP001146793">
    <property type="component" value="Unassembled WGS sequence"/>
</dbReference>
<sequence>MLKSIYNWIKSKPYLMEHISIFVDEVNVDASKSLRNTGYVEETLTNIKQLNFFDAANSLGKAVGFNPDRITELINIVREDLVIIDRIVLAILGELSKHINYTFLNTSKVFSLTHEGGTFKALQHLLGSLKLDYSFVMEYFKLLENKKFKQSTQMLMSVFQIPPWLEKLESLKGIKQFFRNKQMQEISKALCKVFPLKEEDFNQLFEDFGRIKKIFEEEQMEKMLEDFLDPIMPKMKQIEDPLEALYHKIKPTVNGKFWLYFAQLRYSSNSYKVSYECLEKAQKLSPEDPEIWNLLGMNCIKLQKYDESLTNFDKALELKNDKAEFWNNKASLLSLMGDDEKANTHYEKASSLDSSNPDLLIQRAGILFNMGKFDDSISVIGKALEMDPENGLNWLYKASILLLNDQKEDPIQDLDKAMEFIDLELRDSAPYYFLTNGHVSFAKGKFRNAIWEYDQFINKSLMSINQIYLGIGFLFQGLAYEKLENIEKAKDKFELATNNLINNQFAIECFKRVGGVIKNENEKEKENENEKEKEKQKEKQN</sequence>
<keyword evidence="2 3" id="KW-0802">TPR repeat</keyword>
<evidence type="ECO:0000256" key="4">
    <source>
        <dbReference type="SAM" id="MobiDB-lite"/>
    </source>
</evidence>
<keyword evidence="1" id="KW-0677">Repeat</keyword>
<proteinExistence type="predicted"/>
<dbReference type="InterPro" id="IPR019734">
    <property type="entry name" value="TPR_rpt"/>
</dbReference>
<evidence type="ECO:0000256" key="3">
    <source>
        <dbReference type="PROSITE-ProRule" id="PRU00339"/>
    </source>
</evidence>
<reference evidence="5" key="1">
    <citation type="submission" date="2022-08" db="EMBL/GenBank/DDBJ databases">
        <title>Novel sulphate-reducing endosymbionts in the free-living metamonad Anaeramoeba.</title>
        <authorList>
            <person name="Jerlstrom-Hultqvist J."/>
            <person name="Cepicka I."/>
            <person name="Gallot-Lavallee L."/>
            <person name="Salas-Leiva D."/>
            <person name="Curtis B.A."/>
            <person name="Zahonova K."/>
            <person name="Pipaliya S."/>
            <person name="Dacks J."/>
            <person name="Roger A.J."/>
        </authorList>
    </citation>
    <scope>NUCLEOTIDE SEQUENCE</scope>
    <source>
        <strain evidence="5">Busselton2</strain>
    </source>
</reference>
<dbReference type="PANTHER" id="PTHR44943">
    <property type="entry name" value="CELLULOSE SYNTHASE OPERON PROTEIN C"/>
    <property type="match status" value="1"/>
</dbReference>
<feature type="region of interest" description="Disordered" evidence="4">
    <location>
        <begin position="520"/>
        <end position="541"/>
    </location>
</feature>
<feature type="repeat" description="TPR" evidence="3">
    <location>
        <begin position="289"/>
        <end position="322"/>
    </location>
</feature>
<gene>
    <name evidence="5" type="ORF">M0812_05770</name>
</gene>
<dbReference type="AlphaFoldDB" id="A0AAV8A7K3"/>
<evidence type="ECO:0000256" key="1">
    <source>
        <dbReference type="ARBA" id="ARBA00022737"/>
    </source>
</evidence>
<evidence type="ECO:0000313" key="5">
    <source>
        <dbReference type="EMBL" id="KAJ3449615.1"/>
    </source>
</evidence>
<accession>A0AAV8A7K3</accession>
<dbReference type="Gene3D" id="1.25.40.10">
    <property type="entry name" value="Tetratricopeptide repeat domain"/>
    <property type="match status" value="1"/>
</dbReference>
<dbReference type="Pfam" id="PF12895">
    <property type="entry name" value="ANAPC3"/>
    <property type="match status" value="1"/>
</dbReference>
<organism evidence="5 6">
    <name type="scientific">Anaeramoeba flamelloides</name>
    <dbReference type="NCBI Taxonomy" id="1746091"/>
    <lineage>
        <taxon>Eukaryota</taxon>
        <taxon>Metamonada</taxon>
        <taxon>Anaeramoebidae</taxon>
        <taxon>Anaeramoeba</taxon>
    </lineage>
</organism>
<dbReference type="EMBL" id="JANTQA010000012">
    <property type="protein sequence ID" value="KAJ3449615.1"/>
    <property type="molecule type" value="Genomic_DNA"/>
</dbReference>
<dbReference type="PROSITE" id="PS50005">
    <property type="entry name" value="TPR"/>
    <property type="match status" value="2"/>
</dbReference>